<dbReference type="Proteomes" id="UP000283841">
    <property type="component" value="Unassembled WGS sequence"/>
</dbReference>
<protein>
    <submittedName>
        <fullName evidence="1">Uncharacterized protein</fullName>
    </submittedName>
</protein>
<name>A0A443HPV2_BYSSP</name>
<comment type="caution">
    <text evidence="1">The sequence shown here is derived from an EMBL/GenBank/DDBJ whole genome shotgun (WGS) entry which is preliminary data.</text>
</comment>
<evidence type="ECO:0000313" key="1">
    <source>
        <dbReference type="EMBL" id="RWQ93845.1"/>
    </source>
</evidence>
<dbReference type="RefSeq" id="XP_028483490.1">
    <property type="nucleotide sequence ID" value="XM_028627205.1"/>
</dbReference>
<keyword evidence="2" id="KW-1185">Reference proteome</keyword>
<dbReference type="AlphaFoldDB" id="A0A443HPV2"/>
<organism evidence="1 2">
    <name type="scientific">Byssochlamys spectabilis</name>
    <name type="common">Paecilomyces variotii</name>
    <dbReference type="NCBI Taxonomy" id="264951"/>
    <lineage>
        <taxon>Eukaryota</taxon>
        <taxon>Fungi</taxon>
        <taxon>Dikarya</taxon>
        <taxon>Ascomycota</taxon>
        <taxon>Pezizomycotina</taxon>
        <taxon>Eurotiomycetes</taxon>
        <taxon>Eurotiomycetidae</taxon>
        <taxon>Eurotiales</taxon>
        <taxon>Thermoascaceae</taxon>
        <taxon>Paecilomyces</taxon>
    </lineage>
</organism>
<reference evidence="1 2" key="1">
    <citation type="journal article" date="2018" name="Front. Microbiol.">
        <title>Genomic and genetic insights into a cosmopolitan fungus, Paecilomyces variotii (Eurotiales).</title>
        <authorList>
            <person name="Urquhart A.S."/>
            <person name="Mondo S.J."/>
            <person name="Makela M.R."/>
            <person name="Hane J.K."/>
            <person name="Wiebenga A."/>
            <person name="He G."/>
            <person name="Mihaltcheva S."/>
            <person name="Pangilinan J."/>
            <person name="Lipzen A."/>
            <person name="Barry K."/>
            <person name="de Vries R.P."/>
            <person name="Grigoriev I.V."/>
            <person name="Idnurm A."/>
        </authorList>
    </citation>
    <scope>NUCLEOTIDE SEQUENCE [LARGE SCALE GENOMIC DNA]</scope>
    <source>
        <strain evidence="1 2">CBS 101075</strain>
    </source>
</reference>
<evidence type="ECO:0000313" key="2">
    <source>
        <dbReference type="Proteomes" id="UP000283841"/>
    </source>
</evidence>
<dbReference type="GeneID" id="39596482"/>
<dbReference type="STRING" id="264951.A0A443HPV2"/>
<sequence length="305" mass="33696">MAMAHSTPPPVTTYDPFPALPPDHLTVSFSNVVRLTRAAEHVYTQLKTNSDEGNQYIVVLGLSNYAIQRLKDEPHILGVPCRLEFDGSTAIIKVKPGDNHEGPVNLLISYMVVKFAMMGIPPGQCRFRGAARRTGTVTTKAKEPDQSFYPPSRIGVPGPARPWPTVVIDVGNSDCLPKMRMDALWWFNNSQGDVRIAIVMKVEARSRSILIEKWQLAPPNTPLLTQVIIDGFRQSNPPALPPLVRQPAATQQAYSIQEITVTTTSATAQLVLPFHAMYDRPPVPPEADIVFTVQELIELTGDVWV</sequence>
<proteinExistence type="predicted"/>
<dbReference type="VEuPathDB" id="FungiDB:C8Q69DRAFT_306245"/>
<accession>A0A443HPV2</accession>
<gene>
    <name evidence="1" type="ORF">C8Q69DRAFT_306245</name>
</gene>
<dbReference type="EMBL" id="RCNU01000008">
    <property type="protein sequence ID" value="RWQ93845.1"/>
    <property type="molecule type" value="Genomic_DNA"/>
</dbReference>